<protein>
    <submittedName>
        <fullName evidence="2">Dipeptidyl aminopeptidase/acylaminoacyl peptidase</fullName>
    </submittedName>
</protein>
<reference evidence="2 3" key="1">
    <citation type="submission" date="2016-11" db="EMBL/GenBank/DDBJ databases">
        <authorList>
            <person name="Jaros S."/>
            <person name="Januszkiewicz K."/>
            <person name="Wedrychowicz H."/>
        </authorList>
    </citation>
    <scope>NUCLEOTIDE SEQUENCE [LARGE SCALE GENOMIC DNA]</scope>
    <source>
        <strain evidence="2 3">GAS138</strain>
    </source>
</reference>
<dbReference type="Pfam" id="PF00326">
    <property type="entry name" value="Peptidase_S9"/>
    <property type="match status" value="1"/>
</dbReference>
<dbReference type="Proteomes" id="UP000189796">
    <property type="component" value="Chromosome I"/>
</dbReference>
<dbReference type="InterPro" id="IPR011042">
    <property type="entry name" value="6-blade_b-propeller_TolB-like"/>
</dbReference>
<dbReference type="InterPro" id="IPR029058">
    <property type="entry name" value="AB_hydrolase_fold"/>
</dbReference>
<dbReference type="Gene3D" id="2.120.10.30">
    <property type="entry name" value="TolB, C-terminal domain"/>
    <property type="match status" value="1"/>
</dbReference>
<gene>
    <name evidence="2" type="ORF">SAMN05443248_5901</name>
</gene>
<dbReference type="OrthoDB" id="1094230at2"/>
<sequence length="636" mass="69927">MVSQQTGSFGSWISPITADAAVAETGSLSEPRIDGDNIYWIEGRPLEKGRNVVVARAADGTIRDITPSPFNVRSQVYSYGGGAYAVSNNVVYFVNFGDNQIYQQVAGGAPTKITSSAKSLFADICVDAARNRLIAIREEHPNGNVIKAIHTLVAIDIATGREATLDSGCDFYSSPTLNADGSRLAWLSWQHPNMPWTSTCLNAAGLDQAGTLTDQQIVQGGSESLFQPQWSPDGRLYFISDRTDFWNLYRWNASGVERVLARDAEFGVPQWQLGLSTYAFTSPDILIYSFVQNGTWHLGWLEIPTLIAHDYPMEFSSLSGVHASATTVVLRCATMTSPPAIATVDVNTGAVSPIKLLVPSDSLQKIQNYFSTPQPIEFPTSNGDMAHAFYYRPYNPDWQAPASERPPLLVKSHGGPTTATDSALNFSVQFWTSRGFGVLDVNYRGSTGYGRKYRERLYGQWGVIDVVDCISGAKFLAARGDVDGGRLAVTGGSAGGYTTLCGLTFHTEFAVGASYYGISDLVALATETHKFELHYTDWLIEPFRPNSALYYDRSPINFTDRLSAPVIFLHGKDDQVVPIDQAQRMYSALQRRNIPTCLLIFQDEKHGFRQSAHLRQALEAELLFYSMNLTRAPLTS</sequence>
<keyword evidence="2" id="KW-0378">Hydrolase</keyword>
<dbReference type="Gene3D" id="3.40.50.1820">
    <property type="entry name" value="alpha/beta hydrolase"/>
    <property type="match status" value="1"/>
</dbReference>
<dbReference type="Pfam" id="PF07676">
    <property type="entry name" value="PD40"/>
    <property type="match status" value="1"/>
</dbReference>
<dbReference type="GO" id="GO:0004177">
    <property type="term" value="F:aminopeptidase activity"/>
    <property type="evidence" value="ECO:0007669"/>
    <property type="project" value="UniProtKB-KW"/>
</dbReference>
<dbReference type="RefSeq" id="WP_079604413.1">
    <property type="nucleotide sequence ID" value="NZ_LT670817.1"/>
</dbReference>
<dbReference type="GO" id="GO:0006508">
    <property type="term" value="P:proteolysis"/>
    <property type="evidence" value="ECO:0007669"/>
    <property type="project" value="InterPro"/>
</dbReference>
<accession>A0A1M5VDC8</accession>
<proteinExistence type="predicted"/>
<dbReference type="PANTHER" id="PTHR43056:SF5">
    <property type="entry name" value="PEPTIDASE S9 PROLYL OLIGOPEPTIDASE CATALYTIC DOMAIN-CONTAINING PROTEIN"/>
    <property type="match status" value="1"/>
</dbReference>
<keyword evidence="2" id="KW-0031">Aminopeptidase</keyword>
<dbReference type="SUPFAM" id="SSF53474">
    <property type="entry name" value="alpha/beta-Hydrolases"/>
    <property type="match status" value="1"/>
</dbReference>
<name>A0A1M5VDC8_9BRAD</name>
<evidence type="ECO:0000313" key="2">
    <source>
        <dbReference type="EMBL" id="SHH73124.1"/>
    </source>
</evidence>
<dbReference type="SUPFAM" id="SSF82171">
    <property type="entry name" value="DPP6 N-terminal domain-like"/>
    <property type="match status" value="1"/>
</dbReference>
<dbReference type="InterPro" id="IPR001375">
    <property type="entry name" value="Peptidase_S9_cat"/>
</dbReference>
<evidence type="ECO:0000259" key="1">
    <source>
        <dbReference type="Pfam" id="PF00326"/>
    </source>
</evidence>
<dbReference type="AlphaFoldDB" id="A0A1M5VDC8"/>
<dbReference type="PANTHER" id="PTHR43056">
    <property type="entry name" value="PEPTIDASE S9 PROLYL OLIGOPEPTIDASE"/>
    <property type="match status" value="1"/>
</dbReference>
<keyword evidence="2" id="KW-0645">Protease</keyword>
<evidence type="ECO:0000313" key="3">
    <source>
        <dbReference type="Proteomes" id="UP000189796"/>
    </source>
</evidence>
<dbReference type="InterPro" id="IPR050585">
    <property type="entry name" value="Xaa-Pro_dipeptidyl-ppase/CocE"/>
</dbReference>
<dbReference type="InterPro" id="IPR011659">
    <property type="entry name" value="WD40"/>
</dbReference>
<dbReference type="GO" id="GO:0008236">
    <property type="term" value="F:serine-type peptidase activity"/>
    <property type="evidence" value="ECO:0007669"/>
    <property type="project" value="InterPro"/>
</dbReference>
<organism evidence="2 3">
    <name type="scientific">Bradyrhizobium erythrophlei</name>
    <dbReference type="NCBI Taxonomy" id="1437360"/>
    <lineage>
        <taxon>Bacteria</taxon>
        <taxon>Pseudomonadati</taxon>
        <taxon>Pseudomonadota</taxon>
        <taxon>Alphaproteobacteria</taxon>
        <taxon>Hyphomicrobiales</taxon>
        <taxon>Nitrobacteraceae</taxon>
        <taxon>Bradyrhizobium</taxon>
    </lineage>
</organism>
<feature type="domain" description="Peptidase S9 prolyl oligopeptidase catalytic" evidence="1">
    <location>
        <begin position="425"/>
        <end position="628"/>
    </location>
</feature>
<dbReference type="EMBL" id="LT670817">
    <property type="protein sequence ID" value="SHH73124.1"/>
    <property type="molecule type" value="Genomic_DNA"/>
</dbReference>